<keyword evidence="3" id="KW-1185">Reference proteome</keyword>
<gene>
    <name evidence="2" type="ORF">PSYICH_LOCUS14125</name>
</gene>
<accession>A0A9P0GLY7</accession>
<dbReference type="OrthoDB" id="6753340at2759"/>
<protein>
    <recommendedName>
        <fullName evidence="1">DUF7869 domain-containing protein</fullName>
    </recommendedName>
</protein>
<dbReference type="Pfam" id="PF25273">
    <property type="entry name" value="DUF7869"/>
    <property type="match status" value="1"/>
</dbReference>
<feature type="domain" description="DUF7869" evidence="1">
    <location>
        <begin position="70"/>
        <end position="209"/>
    </location>
</feature>
<evidence type="ECO:0000313" key="2">
    <source>
        <dbReference type="EMBL" id="CAH1114636.1"/>
    </source>
</evidence>
<dbReference type="EMBL" id="OV651820">
    <property type="protein sequence ID" value="CAH1114636.1"/>
    <property type="molecule type" value="Genomic_DNA"/>
</dbReference>
<proteinExistence type="predicted"/>
<dbReference type="InterPro" id="IPR057191">
    <property type="entry name" value="DUF7869"/>
</dbReference>
<dbReference type="Proteomes" id="UP001153636">
    <property type="component" value="Chromosome 8"/>
</dbReference>
<dbReference type="AlphaFoldDB" id="A0A9P0GLY7"/>
<name>A0A9P0GLY7_9CUCU</name>
<dbReference type="PANTHER" id="PTHR34415:SF1">
    <property type="entry name" value="INTEGRASE CATALYTIC DOMAIN-CONTAINING PROTEIN"/>
    <property type="match status" value="1"/>
</dbReference>
<reference evidence="2" key="1">
    <citation type="submission" date="2022-01" db="EMBL/GenBank/DDBJ databases">
        <authorList>
            <person name="King R."/>
        </authorList>
    </citation>
    <scope>NUCLEOTIDE SEQUENCE</scope>
</reference>
<organism evidence="2 3">
    <name type="scientific">Psylliodes chrysocephalus</name>
    <dbReference type="NCBI Taxonomy" id="3402493"/>
    <lineage>
        <taxon>Eukaryota</taxon>
        <taxon>Metazoa</taxon>
        <taxon>Ecdysozoa</taxon>
        <taxon>Arthropoda</taxon>
        <taxon>Hexapoda</taxon>
        <taxon>Insecta</taxon>
        <taxon>Pterygota</taxon>
        <taxon>Neoptera</taxon>
        <taxon>Endopterygota</taxon>
        <taxon>Coleoptera</taxon>
        <taxon>Polyphaga</taxon>
        <taxon>Cucujiformia</taxon>
        <taxon>Chrysomeloidea</taxon>
        <taxon>Chrysomelidae</taxon>
        <taxon>Galerucinae</taxon>
        <taxon>Alticini</taxon>
        <taxon>Psylliodes</taxon>
    </lineage>
</organism>
<evidence type="ECO:0000313" key="3">
    <source>
        <dbReference type="Proteomes" id="UP001153636"/>
    </source>
</evidence>
<sequence>MQVQISSSKTAKTQLELHHRKVEKSLAAIKEDTVVSQKPGSILSCITMDLQQVLFVPTLTHSDMFYLSQLSCYNFGIHLSNSNSAFMCMWNESVGGRGSNEIASCLLRVLNMRITDKKHITNWCDNCAGQNKNRMVLSVMIFLVSTGVFESIEQKFLVSGQSFMACDRDFALIEIRKRIIKSFVPNDLHDVVLSAKYSLPFSVVNMEELRFFYIQAGADSLINTKSLNISKAVHVRIDSKKLGNVLTKETFSDFER</sequence>
<dbReference type="PANTHER" id="PTHR34415">
    <property type="entry name" value="INTEGRASE CATALYTIC DOMAIN-CONTAINING PROTEIN"/>
    <property type="match status" value="1"/>
</dbReference>
<evidence type="ECO:0000259" key="1">
    <source>
        <dbReference type="Pfam" id="PF25273"/>
    </source>
</evidence>